<keyword evidence="1" id="KW-0614">Plasmid</keyword>
<geneLocation type="plasmid" evidence="1 2">
    <name>p.1</name>
</geneLocation>
<dbReference type="Proteomes" id="UP000269847">
    <property type="component" value="Plasmid p.1"/>
</dbReference>
<gene>
    <name evidence="1" type="ORF">D7J84_31790</name>
</gene>
<name>A0A9W3VI58_BACTU</name>
<proteinExistence type="predicted"/>
<evidence type="ECO:0000313" key="2">
    <source>
        <dbReference type="Proteomes" id="UP000269847"/>
    </source>
</evidence>
<reference evidence="1 2" key="1">
    <citation type="submission" date="2018-09" db="EMBL/GenBank/DDBJ databases">
        <title>Complete genome of Bacillus thuringiensis strain QZL38.</title>
        <authorList>
            <person name="Song F."/>
        </authorList>
    </citation>
    <scope>NUCLEOTIDE SEQUENCE [LARGE SCALE GENOMIC DNA]</scope>
    <source>
        <strain evidence="1 2">QZL38</strain>
        <plasmid evidence="1 2">p.1</plasmid>
    </source>
</reference>
<evidence type="ECO:0000313" key="1">
    <source>
        <dbReference type="EMBL" id="AYF85514.1"/>
    </source>
</evidence>
<protein>
    <submittedName>
        <fullName evidence="1">Uncharacterized protein</fullName>
    </submittedName>
</protein>
<dbReference type="AlphaFoldDB" id="A0A9W3VI58"/>
<organism evidence="1 2">
    <name type="scientific">Bacillus thuringiensis</name>
    <dbReference type="NCBI Taxonomy" id="1428"/>
    <lineage>
        <taxon>Bacteria</taxon>
        <taxon>Bacillati</taxon>
        <taxon>Bacillota</taxon>
        <taxon>Bacilli</taxon>
        <taxon>Bacillales</taxon>
        <taxon>Bacillaceae</taxon>
        <taxon>Bacillus</taxon>
        <taxon>Bacillus cereus group</taxon>
    </lineage>
</organism>
<sequence>MVSRIFFIIFSYLSNVIKSIAFSNKLIPKPDIVILIEILSEISLITINKRRQLASFIYSSIF</sequence>
<accession>A0A9W3VI58</accession>
<dbReference type="EMBL" id="CP032614">
    <property type="protein sequence ID" value="AYF85514.1"/>
    <property type="molecule type" value="Genomic_DNA"/>
</dbReference>